<comment type="caution">
    <text evidence="1">The sequence shown here is derived from an EMBL/GenBank/DDBJ whole genome shotgun (WGS) entry which is preliminary data.</text>
</comment>
<reference evidence="1" key="1">
    <citation type="submission" date="2020-01" db="EMBL/GenBank/DDBJ databases">
        <title>Insect and environment-associated Actinomycetes.</title>
        <authorList>
            <person name="Currrie C."/>
            <person name="Chevrette M."/>
            <person name="Carlson C."/>
            <person name="Stubbendieck R."/>
            <person name="Wendt-Pienkowski E."/>
        </authorList>
    </citation>
    <scope>NUCLEOTIDE SEQUENCE</scope>
    <source>
        <strain evidence="1">SID7499</strain>
    </source>
</reference>
<name>A0A6G3XVF1_9ACTN</name>
<gene>
    <name evidence="1" type="ORF">G3M58_86085</name>
</gene>
<organism evidence="1">
    <name type="scientific">Streptomyces sp. SID7499</name>
    <dbReference type="NCBI Taxonomy" id="2706086"/>
    <lineage>
        <taxon>Bacteria</taxon>
        <taxon>Bacillati</taxon>
        <taxon>Actinomycetota</taxon>
        <taxon>Actinomycetes</taxon>
        <taxon>Kitasatosporales</taxon>
        <taxon>Streptomycetaceae</taxon>
        <taxon>Streptomyces</taxon>
    </lineage>
</organism>
<evidence type="ECO:0000313" key="1">
    <source>
        <dbReference type="EMBL" id="NEE21624.1"/>
    </source>
</evidence>
<dbReference type="EMBL" id="JAAGMN010009252">
    <property type="protein sequence ID" value="NEE21624.1"/>
    <property type="molecule type" value="Genomic_DNA"/>
</dbReference>
<proteinExistence type="predicted"/>
<dbReference type="AlphaFoldDB" id="A0A6G3XVF1"/>
<protein>
    <submittedName>
        <fullName evidence="1">Uncharacterized protein</fullName>
    </submittedName>
</protein>
<accession>A0A6G3XVF1</accession>
<sequence length="189" mass="21824">MDNALTATLVAASVSVTGWAVNYVLGQASERNRQKREARLHHIEKQLEQLYGPLFFLLHEGTSSFRDFCQTLGRPYIFGPGDEISPADLETWLFWVDNDLMPRNVAIQELLASNAHLIEGPRMPASYLEFIDHHNSWRVSHLRWKEEGVPYRWRARTEWPSSFERDVIATYEELKRRQAELGGLLAGSR</sequence>